<dbReference type="Pfam" id="PF20806">
    <property type="entry name" value="Integrin_A_Ig_3"/>
    <property type="match status" value="1"/>
</dbReference>
<keyword evidence="4 13" id="KW-0732">Signal</keyword>
<keyword evidence="11" id="KW-0325">Glycoprotein</keyword>
<evidence type="ECO:0000259" key="15">
    <source>
        <dbReference type="Pfam" id="PF08441"/>
    </source>
</evidence>
<evidence type="ECO:0000256" key="14">
    <source>
        <dbReference type="SAM" id="MobiDB-lite"/>
    </source>
</evidence>
<dbReference type="SUPFAM" id="SSF69318">
    <property type="entry name" value="Integrin alpha N-terminal domain"/>
    <property type="match status" value="1"/>
</dbReference>
<feature type="chain" id="PRO_5041784006" evidence="13">
    <location>
        <begin position="33"/>
        <end position="1154"/>
    </location>
</feature>
<dbReference type="GO" id="GO:0005178">
    <property type="term" value="F:integrin binding"/>
    <property type="evidence" value="ECO:0007669"/>
    <property type="project" value="TreeGrafter"/>
</dbReference>
<feature type="repeat" description="FG-GAP" evidence="12">
    <location>
        <begin position="366"/>
        <end position="425"/>
    </location>
</feature>
<feature type="repeat" description="FG-GAP" evidence="12">
    <location>
        <begin position="293"/>
        <end position="349"/>
    </location>
</feature>
<dbReference type="Pfam" id="PF20805">
    <property type="entry name" value="Integrin_A_Ig_2"/>
    <property type="match status" value="1"/>
</dbReference>
<feature type="signal peptide" evidence="13">
    <location>
        <begin position="1"/>
        <end position="32"/>
    </location>
</feature>
<evidence type="ECO:0000256" key="10">
    <source>
        <dbReference type="ARBA" id="ARBA00023170"/>
    </source>
</evidence>
<keyword evidence="3 13" id="KW-0812">Transmembrane</keyword>
<dbReference type="PROSITE" id="PS00242">
    <property type="entry name" value="INTEGRIN_ALPHA"/>
    <property type="match status" value="1"/>
</dbReference>
<evidence type="ECO:0000259" key="17">
    <source>
        <dbReference type="Pfam" id="PF20806"/>
    </source>
</evidence>
<keyword evidence="19" id="KW-1185">Reference proteome</keyword>
<keyword evidence="7 13" id="KW-1133">Transmembrane helix</keyword>
<dbReference type="Gene3D" id="2.130.10.130">
    <property type="entry name" value="Integrin alpha, N-terminal"/>
    <property type="match status" value="1"/>
</dbReference>
<dbReference type="GO" id="GO:0007229">
    <property type="term" value="P:integrin-mediated signaling pathway"/>
    <property type="evidence" value="ECO:0007669"/>
    <property type="project" value="UniProtKB-KW"/>
</dbReference>
<dbReference type="Gene3D" id="2.60.40.1510">
    <property type="entry name" value="ntegrin, alpha v. Chain A, domain 3"/>
    <property type="match status" value="1"/>
</dbReference>
<feature type="repeat" description="FG-GAP" evidence="12">
    <location>
        <begin position="184"/>
        <end position="238"/>
    </location>
</feature>
<feature type="domain" description="Integrin alpha third immunoglobulin-like" evidence="17">
    <location>
        <begin position="802"/>
        <end position="1069"/>
    </location>
</feature>
<dbReference type="Gene3D" id="2.60.40.1530">
    <property type="entry name" value="ntegrin, alpha v. Chain A, domain 4"/>
    <property type="match status" value="1"/>
</dbReference>
<evidence type="ECO:0000259" key="16">
    <source>
        <dbReference type="Pfam" id="PF20805"/>
    </source>
</evidence>
<evidence type="ECO:0000313" key="19">
    <source>
        <dbReference type="Proteomes" id="UP001201812"/>
    </source>
</evidence>
<dbReference type="InterPro" id="IPR000413">
    <property type="entry name" value="Integrin_alpha"/>
</dbReference>
<protein>
    <submittedName>
        <fullName evidence="18">Integrin alpha domain-containing protein</fullName>
    </submittedName>
</protein>
<feature type="compositionally biased region" description="Acidic residues" evidence="14">
    <location>
        <begin position="927"/>
        <end position="936"/>
    </location>
</feature>
<feature type="compositionally biased region" description="Basic residues" evidence="14">
    <location>
        <begin position="939"/>
        <end position="949"/>
    </location>
</feature>
<keyword evidence="9 13" id="KW-0472">Membrane</keyword>
<evidence type="ECO:0000256" key="1">
    <source>
        <dbReference type="ARBA" id="ARBA00004479"/>
    </source>
</evidence>
<sequence length="1154" mass="128621">MPSPRPRSSFIFSRFLLTSFLLFLLFVVAINAFNVDTKRPQIHRRLNTGFGYAVDFVYKTPKRDKFTLLVGAPFAQTSQRGLRNAGAVYGCETDQNTCAEIFFDRQQGNELRLNGSALLPIEEKSNQMFGATVVASKNGDSVLACAPHYKYFFAKFEVVEPVGTCFYAQDYFTKIQEFAPCRQEPARHGHHRFGYGMCGFSAAVPGNGDKRLFISGPGVWYWQGAVFSQNVNNITDRPNTADGPAHTDHHQLGYATTAGDFNGDGVDDIVVGVPRGNQLIGMVSIYTESLRPIINLTDSNGQRGQYFGASLAVADLNKDGLADLIVGSPFYTDYKSVFDAKTQERKPQYDLGKVYIYIQASAGTFKDPIQLVGHGQWGRFGYAVASAGDLNGDGFEDILIGAPFDGEDGRGSVYVYHGSEDGIRTQYTQRIQASDIHRDLRTFGFSLKAGRDIDKNDYPDVAIGAVQSSQAVVLRTRPVIQISGNIRTTRKTINLDEKLCVTEFGRMPCEKLKFCLKYSGKLQQEYNNADVKLKLQLDSKKSLTPRAFFSRKDLDKKRGVRVDPASISREQPDKIEHTITLNKGREHCETYDVYVPDTIRDKISPIIIAINYTYVERGSTPGGGLEPAADNTLPQNFETELTIEKDCGDDNVCVPDLQIHASKPTQNFTLGTEQTLTLNVSVRNQGEDSYLTQYYVTIPPGFEYGGIETYETKHKVSCSPYEGNPKNKDEPYVYVCEIGNPLPANAKADFGFKITGSEVDPTKEYIEVKMAVNSTNEEETGRTTDNEYTMRIPVEFKAQLYLAGRSNPEQVDYSVRNRTPGDAAGFDFEIGPVVSHLYQVRNNGPSAISGATLDIFWPSFSENGKHLLYLIDMPYINDPSKASCRINQGYNVNPASLAISGEHISAPHGEIEAEPTGEEREEIRVESDEDEEDEDDSYRRKRQVTKKRQVQTDAVRRSMRRQKQELKQAVDDAKAAGTAIEYHGTLGRSTVDCHSINCTHISCDISRLEEDEYVLVEIYSRLWVNTLIDDNIAGADISSLAIAQITSMPNAPKFTPPAQLVAVTTDVNPTDPEQATEIPWWLILLAVLIALIILTLIVMCCWRLGFFKRNRPHLEKAQYSKGAPSGEHNGHYADESARYAQPQMYSPERHGTKV</sequence>
<evidence type="ECO:0000256" key="6">
    <source>
        <dbReference type="ARBA" id="ARBA00022889"/>
    </source>
</evidence>
<dbReference type="Gene3D" id="1.20.5.930">
    <property type="entry name" value="Bicelle-embedded integrin alpha(iib) transmembrane segment"/>
    <property type="match status" value="1"/>
</dbReference>
<accession>A0AAD4NL77</accession>
<dbReference type="GO" id="GO:0033627">
    <property type="term" value="P:cell adhesion mediated by integrin"/>
    <property type="evidence" value="ECO:0007669"/>
    <property type="project" value="TreeGrafter"/>
</dbReference>
<feature type="repeat" description="FG-GAP" evidence="12">
    <location>
        <begin position="239"/>
        <end position="291"/>
    </location>
</feature>
<comment type="similarity">
    <text evidence="2 13">Belongs to the integrin alpha chain family.</text>
</comment>
<evidence type="ECO:0000256" key="11">
    <source>
        <dbReference type="ARBA" id="ARBA00023180"/>
    </source>
</evidence>
<dbReference type="InterPro" id="IPR013517">
    <property type="entry name" value="FG-GAP"/>
</dbReference>
<feature type="repeat" description="FG-GAP" evidence="12">
    <location>
        <begin position="429"/>
        <end position="491"/>
    </location>
</feature>
<name>A0AAD4NL77_9BILA</name>
<evidence type="ECO:0000256" key="3">
    <source>
        <dbReference type="ARBA" id="ARBA00022692"/>
    </source>
</evidence>
<dbReference type="Pfam" id="PF08441">
    <property type="entry name" value="Integrin_A_Ig_1"/>
    <property type="match status" value="1"/>
</dbReference>
<dbReference type="SUPFAM" id="SSF69179">
    <property type="entry name" value="Integrin domains"/>
    <property type="match status" value="3"/>
</dbReference>
<keyword evidence="5" id="KW-0677">Repeat</keyword>
<dbReference type="GO" id="GO:0098609">
    <property type="term" value="P:cell-cell adhesion"/>
    <property type="evidence" value="ECO:0007669"/>
    <property type="project" value="TreeGrafter"/>
</dbReference>
<dbReference type="PANTHER" id="PTHR23220">
    <property type="entry name" value="INTEGRIN ALPHA"/>
    <property type="match status" value="1"/>
</dbReference>
<dbReference type="Gene3D" id="2.60.40.1460">
    <property type="entry name" value="Integrin domains. Chain A, domain 2"/>
    <property type="match status" value="1"/>
</dbReference>
<feature type="domain" description="Integrin alpha first immunoglubulin-like" evidence="15">
    <location>
        <begin position="476"/>
        <end position="646"/>
    </location>
</feature>
<dbReference type="SMART" id="SM00191">
    <property type="entry name" value="Int_alpha"/>
    <property type="match status" value="5"/>
</dbReference>
<dbReference type="InterPro" id="IPR048286">
    <property type="entry name" value="Integrin_alpha_Ig-like_3"/>
</dbReference>
<dbReference type="GO" id="GO:0007160">
    <property type="term" value="P:cell-matrix adhesion"/>
    <property type="evidence" value="ECO:0007669"/>
    <property type="project" value="TreeGrafter"/>
</dbReference>
<feature type="repeat" description="FG-GAP" evidence="12">
    <location>
        <begin position="34"/>
        <end position="100"/>
    </location>
</feature>
<organism evidence="18 19">
    <name type="scientific">Ditylenchus destructor</name>
    <dbReference type="NCBI Taxonomy" id="166010"/>
    <lineage>
        <taxon>Eukaryota</taxon>
        <taxon>Metazoa</taxon>
        <taxon>Ecdysozoa</taxon>
        <taxon>Nematoda</taxon>
        <taxon>Chromadorea</taxon>
        <taxon>Rhabditida</taxon>
        <taxon>Tylenchina</taxon>
        <taxon>Tylenchomorpha</taxon>
        <taxon>Sphaerularioidea</taxon>
        <taxon>Anguinidae</taxon>
        <taxon>Anguininae</taxon>
        <taxon>Ditylenchus</taxon>
    </lineage>
</organism>
<dbReference type="GO" id="GO:0008305">
    <property type="term" value="C:integrin complex"/>
    <property type="evidence" value="ECO:0007669"/>
    <property type="project" value="InterPro"/>
</dbReference>
<dbReference type="PANTHER" id="PTHR23220:SF133">
    <property type="entry name" value="INTEGRIN ALPHA-PS2"/>
    <property type="match status" value="1"/>
</dbReference>
<keyword evidence="6 13" id="KW-0130">Cell adhesion</keyword>
<dbReference type="GO" id="GO:0009897">
    <property type="term" value="C:external side of plasma membrane"/>
    <property type="evidence" value="ECO:0007669"/>
    <property type="project" value="TreeGrafter"/>
</dbReference>
<dbReference type="InterPro" id="IPR028994">
    <property type="entry name" value="Integrin_alpha_N"/>
</dbReference>
<dbReference type="InterPro" id="IPR013519">
    <property type="entry name" value="Int_alpha_beta-p"/>
</dbReference>
<keyword evidence="10 13" id="KW-0675">Receptor</keyword>
<dbReference type="PROSITE" id="PS51470">
    <property type="entry name" value="FG_GAP"/>
    <property type="match status" value="6"/>
</dbReference>
<dbReference type="GO" id="GO:0048513">
    <property type="term" value="P:animal organ development"/>
    <property type="evidence" value="ECO:0007669"/>
    <property type="project" value="UniProtKB-ARBA"/>
</dbReference>
<keyword evidence="8 13" id="KW-0401">Integrin</keyword>
<evidence type="ECO:0000256" key="4">
    <source>
        <dbReference type="ARBA" id="ARBA00022729"/>
    </source>
</evidence>
<dbReference type="InterPro" id="IPR048285">
    <property type="entry name" value="Integrin_alpha_Ig-like_2"/>
</dbReference>
<evidence type="ECO:0000256" key="5">
    <source>
        <dbReference type="ARBA" id="ARBA00022737"/>
    </source>
</evidence>
<feature type="region of interest" description="Disordered" evidence="14">
    <location>
        <begin position="901"/>
        <end position="952"/>
    </location>
</feature>
<evidence type="ECO:0000256" key="9">
    <source>
        <dbReference type="ARBA" id="ARBA00023136"/>
    </source>
</evidence>
<reference evidence="18" key="1">
    <citation type="submission" date="2022-01" db="EMBL/GenBank/DDBJ databases">
        <title>Genome Sequence Resource for Two Populations of Ditylenchus destructor, the Migratory Endoparasitic Phytonematode.</title>
        <authorList>
            <person name="Zhang H."/>
            <person name="Lin R."/>
            <person name="Xie B."/>
        </authorList>
    </citation>
    <scope>NUCLEOTIDE SEQUENCE</scope>
    <source>
        <strain evidence="18">BazhouSP</strain>
    </source>
</reference>
<dbReference type="Proteomes" id="UP001201812">
    <property type="component" value="Unassembled WGS sequence"/>
</dbReference>
<dbReference type="InterPro" id="IPR013649">
    <property type="entry name" value="Integrin_alpha_Ig-like_1"/>
</dbReference>
<dbReference type="InterPro" id="IPR032695">
    <property type="entry name" value="Integrin_dom_sf"/>
</dbReference>
<comment type="caution">
    <text evidence="18">The sequence shown here is derived from an EMBL/GenBank/DDBJ whole genome shotgun (WGS) entry which is preliminary data.</text>
</comment>
<dbReference type="PRINTS" id="PR01185">
    <property type="entry name" value="INTEGRINA"/>
</dbReference>
<evidence type="ECO:0000256" key="7">
    <source>
        <dbReference type="ARBA" id="ARBA00022989"/>
    </source>
</evidence>
<evidence type="ECO:0000256" key="12">
    <source>
        <dbReference type="PROSITE-ProRule" id="PRU00803"/>
    </source>
</evidence>
<dbReference type="Pfam" id="PF01839">
    <property type="entry name" value="FG-GAP"/>
    <property type="match status" value="3"/>
</dbReference>
<evidence type="ECO:0000256" key="2">
    <source>
        <dbReference type="ARBA" id="ARBA00008054"/>
    </source>
</evidence>
<dbReference type="AlphaFoldDB" id="A0AAD4NL77"/>
<gene>
    <name evidence="18" type="ORF">DdX_01212</name>
</gene>
<proteinExistence type="inferred from homology"/>
<feature type="domain" description="Integrin alpha second immunoglobulin-like" evidence="16">
    <location>
        <begin position="647"/>
        <end position="794"/>
    </location>
</feature>
<evidence type="ECO:0000313" key="18">
    <source>
        <dbReference type="EMBL" id="KAI1728998.1"/>
    </source>
</evidence>
<feature type="compositionally biased region" description="Basic and acidic residues" evidence="14">
    <location>
        <begin position="917"/>
        <end position="926"/>
    </location>
</feature>
<dbReference type="InterPro" id="IPR018184">
    <property type="entry name" value="Integrin_alpha_C_CS"/>
</dbReference>
<dbReference type="EMBL" id="JAKKPZ010000001">
    <property type="protein sequence ID" value="KAI1728998.1"/>
    <property type="molecule type" value="Genomic_DNA"/>
</dbReference>
<evidence type="ECO:0000256" key="8">
    <source>
        <dbReference type="ARBA" id="ARBA00023037"/>
    </source>
</evidence>
<comment type="subcellular location">
    <subcellularLocation>
        <location evidence="1 13">Membrane</location>
        <topology evidence="1 13">Single-pass type I membrane protein</topology>
    </subcellularLocation>
</comment>
<feature type="transmembrane region" description="Helical" evidence="13">
    <location>
        <begin position="1078"/>
        <end position="1102"/>
    </location>
</feature>
<evidence type="ECO:0000256" key="13">
    <source>
        <dbReference type="RuleBase" id="RU003762"/>
    </source>
</evidence>